<feature type="region of interest" description="Disordered" evidence="2">
    <location>
        <begin position="1"/>
        <end position="76"/>
    </location>
</feature>
<keyword evidence="1" id="KW-0175">Coiled coil</keyword>
<proteinExistence type="predicted"/>
<keyword evidence="4" id="KW-1185">Reference proteome</keyword>
<evidence type="ECO:0000313" key="3">
    <source>
        <dbReference type="EMBL" id="KAG5637182.1"/>
    </source>
</evidence>
<feature type="compositionally biased region" description="Polar residues" evidence="2">
    <location>
        <begin position="18"/>
        <end position="32"/>
    </location>
</feature>
<dbReference type="EMBL" id="JABCKI010005853">
    <property type="protein sequence ID" value="KAG5637182.1"/>
    <property type="molecule type" value="Genomic_DNA"/>
</dbReference>
<dbReference type="AlphaFoldDB" id="A0A9P7FYK1"/>
<evidence type="ECO:0000256" key="2">
    <source>
        <dbReference type="SAM" id="MobiDB-lite"/>
    </source>
</evidence>
<reference evidence="3" key="2">
    <citation type="submission" date="2021-10" db="EMBL/GenBank/DDBJ databases">
        <title>Phylogenomics reveals ancestral predisposition of the termite-cultivated fungus Termitomyces towards a domesticated lifestyle.</title>
        <authorList>
            <person name="Auxier B."/>
            <person name="Grum-Grzhimaylo A."/>
            <person name="Cardenas M.E."/>
            <person name="Lodge J.D."/>
            <person name="Laessoe T."/>
            <person name="Pedersen O."/>
            <person name="Smith M.E."/>
            <person name="Kuyper T.W."/>
            <person name="Franco-Molano E.A."/>
            <person name="Baroni T.J."/>
            <person name="Aanen D.K."/>
        </authorList>
    </citation>
    <scope>NUCLEOTIDE SEQUENCE</scope>
    <source>
        <strain evidence="3">D49</strain>
    </source>
</reference>
<reference evidence="3" key="1">
    <citation type="submission" date="2021-02" db="EMBL/GenBank/DDBJ databases">
        <authorList>
            <person name="Nieuwenhuis M."/>
            <person name="Van De Peppel L.J.J."/>
        </authorList>
    </citation>
    <scope>NUCLEOTIDE SEQUENCE</scope>
    <source>
        <strain evidence="3">D49</strain>
    </source>
</reference>
<evidence type="ECO:0000313" key="4">
    <source>
        <dbReference type="Proteomes" id="UP000717328"/>
    </source>
</evidence>
<organism evidence="3 4">
    <name type="scientific">Sphagnurus paluster</name>
    <dbReference type="NCBI Taxonomy" id="117069"/>
    <lineage>
        <taxon>Eukaryota</taxon>
        <taxon>Fungi</taxon>
        <taxon>Dikarya</taxon>
        <taxon>Basidiomycota</taxon>
        <taxon>Agaricomycotina</taxon>
        <taxon>Agaricomycetes</taxon>
        <taxon>Agaricomycetidae</taxon>
        <taxon>Agaricales</taxon>
        <taxon>Tricholomatineae</taxon>
        <taxon>Lyophyllaceae</taxon>
        <taxon>Sphagnurus</taxon>
    </lineage>
</organism>
<sequence length="257" mass="29720">MVACYINGVRRRPRPGQGSLQKSVATFSTSTVPPEDLTHDFQLPPVVGEDSQDFSDSSRSPSPSHSPQASMEADMNRTEDYTQDHILKDDTPKMNIEDEELDPEDLRPLEGSSSTGRAEPHQATATLNGSQKSNSFGFFSQHRWRAMENERTGCLQELREALNVEIERRRDNMTAQRELHESRVRIQRDIQELELRMKSLREEKIRNEEERFAERESRVWINARVEKLEGEIELVEREIDEIREAEKNQFAGKDHEA</sequence>
<feature type="region of interest" description="Disordered" evidence="2">
    <location>
        <begin position="99"/>
        <end position="134"/>
    </location>
</feature>
<accession>A0A9P7FYK1</accession>
<feature type="coiled-coil region" evidence="1">
    <location>
        <begin position="163"/>
        <end position="248"/>
    </location>
</feature>
<comment type="caution">
    <text evidence="3">The sequence shown here is derived from an EMBL/GenBank/DDBJ whole genome shotgun (WGS) entry which is preliminary data.</text>
</comment>
<feature type="compositionally biased region" description="Low complexity" evidence="2">
    <location>
        <begin position="54"/>
        <end position="70"/>
    </location>
</feature>
<evidence type="ECO:0000256" key="1">
    <source>
        <dbReference type="SAM" id="Coils"/>
    </source>
</evidence>
<protein>
    <submittedName>
        <fullName evidence="3">Uncharacterized protein</fullName>
    </submittedName>
</protein>
<gene>
    <name evidence="3" type="ORF">H0H81_005481</name>
</gene>
<dbReference type="Proteomes" id="UP000717328">
    <property type="component" value="Unassembled WGS sequence"/>
</dbReference>
<feature type="compositionally biased region" description="Polar residues" evidence="2">
    <location>
        <begin position="123"/>
        <end position="134"/>
    </location>
</feature>
<name>A0A9P7FYK1_9AGAR</name>